<keyword evidence="2" id="KW-0378">Hydrolase</keyword>
<proteinExistence type="predicted"/>
<dbReference type="InterPro" id="IPR029058">
    <property type="entry name" value="AB_hydrolase_fold"/>
</dbReference>
<evidence type="ECO:0000313" key="3">
    <source>
        <dbReference type="Proteomes" id="UP001242480"/>
    </source>
</evidence>
<keyword evidence="3" id="KW-1185">Reference proteome</keyword>
<gene>
    <name evidence="2" type="ORF">QO011_005333</name>
</gene>
<dbReference type="PANTHER" id="PTHR23025">
    <property type="entry name" value="TRIACYLGLYCEROL LIPASE"/>
    <property type="match status" value="1"/>
</dbReference>
<name>A0ABU0JGD1_9HYPH</name>
<feature type="domain" description="Alpha/beta hydrolase fold-3" evidence="1">
    <location>
        <begin position="83"/>
        <end position="285"/>
    </location>
</feature>
<accession>A0ABU0JGD1</accession>
<protein>
    <submittedName>
        <fullName evidence="2">Acetyl esterase</fullName>
        <ecNumber evidence="2">3.1.1.-</ecNumber>
    </submittedName>
</protein>
<dbReference type="Pfam" id="PF07859">
    <property type="entry name" value="Abhydrolase_3"/>
    <property type="match status" value="1"/>
</dbReference>
<dbReference type="EC" id="3.1.1.-" evidence="2"/>
<reference evidence="2 3" key="1">
    <citation type="submission" date="2023-07" db="EMBL/GenBank/DDBJ databases">
        <title>Genomic Encyclopedia of Type Strains, Phase IV (KMG-IV): sequencing the most valuable type-strain genomes for metagenomic binning, comparative biology and taxonomic classification.</title>
        <authorList>
            <person name="Goeker M."/>
        </authorList>
    </citation>
    <scope>NUCLEOTIDE SEQUENCE [LARGE SCALE GENOMIC DNA]</scope>
    <source>
        <strain evidence="2 3">DSM 19619</strain>
    </source>
</reference>
<dbReference type="SUPFAM" id="SSF53474">
    <property type="entry name" value="alpha/beta-Hydrolases"/>
    <property type="match status" value="1"/>
</dbReference>
<organism evidence="2 3">
    <name type="scientific">Labrys wisconsinensis</name>
    <dbReference type="NCBI Taxonomy" id="425677"/>
    <lineage>
        <taxon>Bacteria</taxon>
        <taxon>Pseudomonadati</taxon>
        <taxon>Pseudomonadota</taxon>
        <taxon>Alphaproteobacteria</taxon>
        <taxon>Hyphomicrobiales</taxon>
        <taxon>Xanthobacteraceae</taxon>
        <taxon>Labrys</taxon>
    </lineage>
</organism>
<dbReference type="RefSeq" id="WP_307278928.1">
    <property type="nucleotide sequence ID" value="NZ_JAUSVX010000011.1"/>
</dbReference>
<dbReference type="EMBL" id="JAUSVX010000011">
    <property type="protein sequence ID" value="MDQ0472304.1"/>
    <property type="molecule type" value="Genomic_DNA"/>
</dbReference>
<dbReference type="GO" id="GO:0016787">
    <property type="term" value="F:hydrolase activity"/>
    <property type="evidence" value="ECO:0007669"/>
    <property type="project" value="UniProtKB-KW"/>
</dbReference>
<evidence type="ECO:0000259" key="1">
    <source>
        <dbReference type="Pfam" id="PF07859"/>
    </source>
</evidence>
<comment type="caution">
    <text evidence="2">The sequence shown here is derived from an EMBL/GenBank/DDBJ whole genome shotgun (WGS) entry which is preliminary data.</text>
</comment>
<dbReference type="PANTHER" id="PTHR23025:SF4">
    <property type="entry name" value="ALPHA_BETA HYDROLASE FOLD-3 DOMAIN-CONTAINING PROTEIN"/>
    <property type="match status" value="1"/>
</dbReference>
<dbReference type="Proteomes" id="UP001242480">
    <property type="component" value="Unassembled WGS sequence"/>
</dbReference>
<evidence type="ECO:0000313" key="2">
    <source>
        <dbReference type="EMBL" id="MDQ0472304.1"/>
    </source>
</evidence>
<dbReference type="InterPro" id="IPR013094">
    <property type="entry name" value="AB_hydrolase_3"/>
</dbReference>
<sequence length="312" mass="33464">MSVVTDPEVLAFIAQSEAHYPADANLASVEDNRRIYDAMCAAFRRPRPADVTVEDGAVPATEPERRIPVRLYRRAGEAAPAIVLYSHGGGFVVGGLESHDDVCAELCEATGCTVVASDYRLAPEHLFPAQIDDVAAVYRYLLDQGLPVVVVGDSAGGNLSAALCLRARRLGWRAPAGQVLVYPGLGGDIAALPSYRENAEAPMLRTVDVEHYATVLTGGHPRSEIGDPELSPLAATDFSGLPPALIVTADVDPLRDDGRLYAQKLRAAGVPATWRNEPELVHGYQRARHMSRRARESFDAVCEAVKAMARGA</sequence>
<dbReference type="Gene3D" id="3.40.50.1820">
    <property type="entry name" value="alpha/beta hydrolase"/>
    <property type="match status" value="1"/>
</dbReference>